<comment type="similarity">
    <text evidence="4">Belongs to the NapD family.</text>
</comment>
<protein>
    <recommendedName>
        <fullName evidence="4">Chaperone NapD</fullName>
    </recommendedName>
    <alternativeName>
        <fullName evidence="4">NapA signal peptide-binding chaperone NapD</fullName>
    </alternativeName>
</protein>
<evidence type="ECO:0000256" key="1">
    <source>
        <dbReference type="ARBA" id="ARBA00004496"/>
    </source>
</evidence>
<evidence type="ECO:0000313" key="5">
    <source>
        <dbReference type="EMBL" id="CAH0991491.1"/>
    </source>
</evidence>
<keyword evidence="2 4" id="KW-0963">Cytoplasm</keyword>
<comment type="function">
    <text evidence="4">Chaperone for NapA, the catalytic subunit of the periplasmic nitrate reductase. It binds directly and specifically to the twin-arginine signal peptide of NapA, preventing premature interaction with the Tat translocase and premature export.</text>
</comment>
<accession>A0ABM9AE59</accession>
<dbReference type="Proteomes" id="UP000838100">
    <property type="component" value="Unassembled WGS sequence"/>
</dbReference>
<dbReference type="PANTHER" id="PTHR38603">
    <property type="entry name" value="CHAPERONE NAPD"/>
    <property type="match status" value="1"/>
</dbReference>
<gene>
    <name evidence="4 5" type="primary">napD</name>
    <name evidence="5" type="ORF">SIN8267_01597</name>
</gene>
<dbReference type="HAMAP" id="MF_02200">
    <property type="entry name" value="NapD"/>
    <property type="match status" value="1"/>
</dbReference>
<dbReference type="Pfam" id="PF03927">
    <property type="entry name" value="NapD"/>
    <property type="match status" value="1"/>
</dbReference>
<dbReference type="InterPro" id="IPR005623">
    <property type="entry name" value="Chaperone_NapD_NO3_reduct"/>
</dbReference>
<keyword evidence="3 4" id="KW-0143">Chaperone</keyword>
<evidence type="ECO:0000256" key="2">
    <source>
        <dbReference type="ARBA" id="ARBA00022490"/>
    </source>
</evidence>
<keyword evidence="6" id="KW-1185">Reference proteome</keyword>
<organism evidence="5 6">
    <name type="scientific">Sinobacterium norvegicum</name>
    <dbReference type="NCBI Taxonomy" id="1641715"/>
    <lineage>
        <taxon>Bacteria</taxon>
        <taxon>Pseudomonadati</taxon>
        <taxon>Pseudomonadota</taxon>
        <taxon>Gammaproteobacteria</taxon>
        <taxon>Cellvibrionales</taxon>
        <taxon>Spongiibacteraceae</taxon>
        <taxon>Sinobacterium</taxon>
    </lineage>
</organism>
<comment type="subcellular location">
    <subcellularLocation>
        <location evidence="1 4">Cytoplasm</location>
    </subcellularLocation>
</comment>
<comment type="caution">
    <text evidence="5">The sequence shown here is derived from an EMBL/GenBank/DDBJ whole genome shotgun (WGS) entry which is preliminary data.</text>
</comment>
<name>A0ABM9AE59_9GAMM</name>
<evidence type="ECO:0000256" key="3">
    <source>
        <dbReference type="ARBA" id="ARBA00023186"/>
    </source>
</evidence>
<comment type="subunit">
    <text evidence="4">Interacts with the cytoplasmic NapA precursor.</text>
</comment>
<sequence length="111" mass="12518">MNTFEQHLQKPSDEWHIASLIVSVKPDFLPSVQQVFNNHNNASVEAADDKGKLVVVIEADSTQSLAQITDEIRLTEHVIDSQLVYHQIADKNTLHQEIDDLEITTTSVEQL</sequence>
<dbReference type="EMBL" id="CAKLPX010000001">
    <property type="protein sequence ID" value="CAH0991491.1"/>
    <property type="molecule type" value="Genomic_DNA"/>
</dbReference>
<reference evidence="5" key="1">
    <citation type="submission" date="2021-12" db="EMBL/GenBank/DDBJ databases">
        <authorList>
            <person name="Rodrigo-Torres L."/>
            <person name="Arahal R. D."/>
            <person name="Lucena T."/>
        </authorList>
    </citation>
    <scope>NUCLEOTIDE SEQUENCE</scope>
    <source>
        <strain evidence="5">CECT 8267</strain>
    </source>
</reference>
<dbReference type="PANTHER" id="PTHR38603:SF1">
    <property type="entry name" value="CHAPERONE NAPD"/>
    <property type="match status" value="1"/>
</dbReference>
<dbReference type="Gene3D" id="3.30.70.920">
    <property type="match status" value="1"/>
</dbReference>
<dbReference type="RefSeq" id="WP_237444139.1">
    <property type="nucleotide sequence ID" value="NZ_CAKLPX010000001.1"/>
</dbReference>
<evidence type="ECO:0000256" key="4">
    <source>
        <dbReference type="HAMAP-Rule" id="MF_02200"/>
    </source>
</evidence>
<evidence type="ECO:0000313" key="6">
    <source>
        <dbReference type="Proteomes" id="UP000838100"/>
    </source>
</evidence>
<proteinExistence type="inferred from homology"/>